<dbReference type="GO" id="GO:0016878">
    <property type="term" value="F:acid-thiol ligase activity"/>
    <property type="evidence" value="ECO:0007669"/>
    <property type="project" value="UniProtKB-ARBA"/>
</dbReference>
<name>A0A1I2XWU8_9FIRM</name>
<gene>
    <name evidence="2" type="ORF">SAMN05660649_04161</name>
</gene>
<accession>A0A1I2XWU8</accession>
<dbReference type="InterPro" id="IPR025110">
    <property type="entry name" value="AMP-bd_C"/>
</dbReference>
<dbReference type="Gene3D" id="3.30.300.30">
    <property type="match status" value="1"/>
</dbReference>
<dbReference type="PANTHER" id="PTHR43767">
    <property type="entry name" value="LONG-CHAIN-FATTY-ACID--COA LIGASE"/>
    <property type="match status" value="1"/>
</dbReference>
<dbReference type="Pfam" id="PF13193">
    <property type="entry name" value="AMP-binding_C"/>
    <property type="match status" value="1"/>
</dbReference>
<evidence type="ECO:0000313" key="3">
    <source>
        <dbReference type="Proteomes" id="UP000199337"/>
    </source>
</evidence>
<dbReference type="InterPro" id="IPR045851">
    <property type="entry name" value="AMP-bd_C_sf"/>
</dbReference>
<dbReference type="STRING" id="341036.SAMN05660649_04161"/>
<dbReference type="PANTHER" id="PTHR43767:SF1">
    <property type="entry name" value="NONRIBOSOMAL PEPTIDE SYNTHASE PES1 (EUROFUNG)-RELATED"/>
    <property type="match status" value="1"/>
</dbReference>
<dbReference type="InterPro" id="IPR050237">
    <property type="entry name" value="ATP-dep_AMP-bd_enzyme"/>
</dbReference>
<protein>
    <submittedName>
        <fullName evidence="2">AMP-binding enzyme C-terminal domain-containing protein</fullName>
    </submittedName>
</protein>
<dbReference type="SUPFAM" id="SSF56801">
    <property type="entry name" value="Acetyl-CoA synthetase-like"/>
    <property type="match status" value="1"/>
</dbReference>
<sequence length="114" mass="12996">MEDNQRLNPQENDFSPVASHRFAMRQLENALYEHSDVEEVAAFFIPEEKGHETLVAFIVPRDDDLTEEAIMQFLTQSGQLEQENLPGAVKFVPRIPKSPSGKVLKLRLLEDICT</sequence>
<dbReference type="Proteomes" id="UP000199337">
    <property type="component" value="Unassembled WGS sequence"/>
</dbReference>
<evidence type="ECO:0000259" key="1">
    <source>
        <dbReference type="Pfam" id="PF13193"/>
    </source>
</evidence>
<dbReference type="OrthoDB" id="1807555at2"/>
<dbReference type="RefSeq" id="WP_092473974.1">
    <property type="nucleotide sequence ID" value="NZ_FOOX01000019.1"/>
</dbReference>
<evidence type="ECO:0000313" key="2">
    <source>
        <dbReference type="EMBL" id="SFH17885.1"/>
    </source>
</evidence>
<keyword evidence="3" id="KW-1185">Reference proteome</keyword>
<reference evidence="3" key="1">
    <citation type="submission" date="2016-10" db="EMBL/GenBank/DDBJ databases">
        <authorList>
            <person name="Varghese N."/>
            <person name="Submissions S."/>
        </authorList>
    </citation>
    <scope>NUCLEOTIDE SEQUENCE [LARGE SCALE GENOMIC DNA]</scope>
    <source>
        <strain evidence="3">DSM 17038</strain>
    </source>
</reference>
<dbReference type="AlphaFoldDB" id="A0A1I2XWU8"/>
<organism evidence="2 3">
    <name type="scientific">Desulfotruncus arcticus DSM 17038</name>
    <dbReference type="NCBI Taxonomy" id="1121424"/>
    <lineage>
        <taxon>Bacteria</taxon>
        <taxon>Bacillati</taxon>
        <taxon>Bacillota</taxon>
        <taxon>Clostridia</taxon>
        <taxon>Eubacteriales</taxon>
        <taxon>Desulfallaceae</taxon>
        <taxon>Desulfotruncus</taxon>
    </lineage>
</organism>
<feature type="domain" description="AMP-binding enzyme C-terminal" evidence="1">
    <location>
        <begin position="27"/>
        <end position="102"/>
    </location>
</feature>
<dbReference type="EMBL" id="FOOX01000019">
    <property type="protein sequence ID" value="SFH17885.1"/>
    <property type="molecule type" value="Genomic_DNA"/>
</dbReference>
<proteinExistence type="predicted"/>